<accession>A0ABS9L7R3</accession>
<evidence type="ECO:0000259" key="2">
    <source>
        <dbReference type="Pfam" id="PF11795"/>
    </source>
</evidence>
<dbReference type="Proteomes" id="UP001165368">
    <property type="component" value="Unassembled WGS sequence"/>
</dbReference>
<dbReference type="Pfam" id="PF09983">
    <property type="entry name" value="JetD_C"/>
    <property type="match status" value="1"/>
</dbReference>
<dbReference type="Pfam" id="PF11795">
    <property type="entry name" value="DUF3322"/>
    <property type="match status" value="1"/>
</dbReference>
<evidence type="ECO:0000313" key="4">
    <source>
        <dbReference type="Proteomes" id="UP001165368"/>
    </source>
</evidence>
<dbReference type="RefSeq" id="WP_237821144.1">
    <property type="nucleotide sequence ID" value="NZ_JAKLTQ010000007.1"/>
</dbReference>
<gene>
    <name evidence="3" type="ORF">LVY72_11495</name>
</gene>
<keyword evidence="4" id="KW-1185">Reference proteome</keyword>
<evidence type="ECO:0000313" key="3">
    <source>
        <dbReference type="EMBL" id="MCG2622537.1"/>
    </source>
</evidence>
<feature type="domain" description="DUF3322" evidence="2">
    <location>
        <begin position="5"/>
        <end position="185"/>
    </location>
</feature>
<evidence type="ECO:0000259" key="1">
    <source>
        <dbReference type="Pfam" id="PF09983"/>
    </source>
</evidence>
<dbReference type="InterPro" id="IPR024534">
    <property type="entry name" value="JetD_C"/>
</dbReference>
<sequence>MPVTPQAARTQARRKYERWFGSWATSPTNRPLLALPLHPPTERQALADEASAIAWVKSWTGIEPAEWAERQWASLGRQSVPERLILDRPGDVAEFCGMGAHWRRISRRCARILEAFPASNSDLQAALVRSATELAAMEDDDFTRLLDVLAWLAGNPDSGLYVRQLPIRGVDSKWVGTRRSLVERLHQAVTGASSLGLAARPELIRLRFLDPDLAPGGLRDVSAPLAELARLGVQPRTVFVFENLESVLAMPEWAGAVVIHGSGYAVERLARIPWVRATGVVYWGDLDSHGFGILNRLRAQDLEVQAVLMDTGTLDAFSDLCVPEPKPFTGETQHLLPDERLVLQQLAGRGNVRLEQERLAWPMCLAALRSATGLGALGETASGPGR</sequence>
<proteinExistence type="predicted"/>
<dbReference type="EMBL" id="JAKLTQ010000007">
    <property type="protein sequence ID" value="MCG2622537.1"/>
    <property type="molecule type" value="Genomic_DNA"/>
</dbReference>
<comment type="caution">
    <text evidence="3">The sequence shown here is derived from an EMBL/GenBank/DDBJ whole genome shotgun (WGS) entry which is preliminary data.</text>
</comment>
<reference evidence="3" key="1">
    <citation type="submission" date="2022-01" db="EMBL/GenBank/DDBJ databases">
        <authorList>
            <person name="Jo J.-H."/>
            <person name="Im W.-T."/>
        </authorList>
    </citation>
    <scope>NUCLEOTIDE SEQUENCE</scope>
    <source>
        <strain evidence="3">I2-34</strain>
    </source>
</reference>
<dbReference type="InterPro" id="IPR014544">
    <property type="entry name" value="UCP028408"/>
</dbReference>
<name>A0ABS9L7R3_9MICC</name>
<protein>
    <submittedName>
        <fullName evidence="3">DUF2220 family protein</fullName>
    </submittedName>
</protein>
<dbReference type="InterPro" id="IPR024537">
    <property type="entry name" value="DUF3322"/>
</dbReference>
<feature type="domain" description="Wadjet protein JetD C-terminal" evidence="1">
    <location>
        <begin position="196"/>
        <end position="363"/>
    </location>
</feature>
<organism evidence="3 4">
    <name type="scientific">Arthrobacter hankyongi</name>
    <dbReference type="NCBI Taxonomy" id="2904801"/>
    <lineage>
        <taxon>Bacteria</taxon>
        <taxon>Bacillati</taxon>
        <taxon>Actinomycetota</taxon>
        <taxon>Actinomycetes</taxon>
        <taxon>Micrococcales</taxon>
        <taxon>Micrococcaceae</taxon>
        <taxon>Arthrobacter</taxon>
    </lineage>
</organism>
<dbReference type="PIRSF" id="PIRSF028408">
    <property type="entry name" value="UCP028408"/>
    <property type="match status" value="1"/>
</dbReference>